<organism evidence="1 2">
    <name type="scientific">Sinorhizobium meliloti CCNWSX0020</name>
    <dbReference type="NCBI Taxonomy" id="1107881"/>
    <lineage>
        <taxon>Bacteria</taxon>
        <taxon>Pseudomonadati</taxon>
        <taxon>Pseudomonadota</taxon>
        <taxon>Alphaproteobacteria</taxon>
        <taxon>Hyphomicrobiales</taxon>
        <taxon>Rhizobiaceae</taxon>
        <taxon>Sinorhizobium/Ensifer group</taxon>
        <taxon>Sinorhizobium</taxon>
    </lineage>
</organism>
<gene>
    <name evidence="1" type="ORF">SM0020_08226</name>
</gene>
<name>H0FWT0_RHIML</name>
<evidence type="ECO:0000313" key="1">
    <source>
        <dbReference type="EMBL" id="EHK78490.1"/>
    </source>
</evidence>
<sequence>MIVSVLSVMRLAGWGGPPRMRALQKQAADCHIRGKLFTFTFQ</sequence>
<dbReference type="Proteomes" id="UP000004038">
    <property type="component" value="Unassembled WGS sequence"/>
</dbReference>
<dbReference type="AlphaFoldDB" id="H0FWT0"/>
<proteinExistence type="predicted"/>
<evidence type="ECO:0000313" key="2">
    <source>
        <dbReference type="Proteomes" id="UP000004038"/>
    </source>
</evidence>
<reference evidence="1 2" key="1">
    <citation type="journal article" date="2012" name="J. Bacteriol.">
        <title>Draft Genome Sequence of Sinorhizobium meliloti CCNWSX0020, a Nitrogen-Fixing Symbiont with Copper Tolerance Capability Isolated from Lead-Zinc Mine Tailings.</title>
        <authorList>
            <person name="Li Z."/>
            <person name="Ma Z."/>
            <person name="Hao X."/>
            <person name="Wei G."/>
        </authorList>
    </citation>
    <scope>NUCLEOTIDE SEQUENCE [LARGE SCALE GENOMIC DNA]</scope>
    <source>
        <strain evidence="1 2">CCNWSX0020</strain>
    </source>
</reference>
<dbReference type="EMBL" id="AGVV01000011">
    <property type="protein sequence ID" value="EHK78490.1"/>
    <property type="molecule type" value="Genomic_DNA"/>
</dbReference>
<protein>
    <submittedName>
        <fullName evidence="1">Uncharacterized protein</fullName>
    </submittedName>
</protein>
<accession>H0FWT0</accession>